<dbReference type="NCBIfam" id="TIGR00254">
    <property type="entry name" value="GGDEF"/>
    <property type="match status" value="1"/>
</dbReference>
<dbReference type="InterPro" id="IPR050469">
    <property type="entry name" value="Diguanylate_Cyclase"/>
</dbReference>
<protein>
    <recommendedName>
        <fullName evidence="1">diguanylate cyclase</fullName>
        <ecNumber evidence="1">2.7.7.65</ecNumber>
    </recommendedName>
</protein>
<dbReference type="InterPro" id="IPR043128">
    <property type="entry name" value="Rev_trsase/Diguanyl_cyclase"/>
</dbReference>
<dbReference type="GeneID" id="80803433"/>
<name>A0A2A7UQK5_COMTR</name>
<keyword evidence="3" id="KW-0472">Membrane</keyword>
<feature type="domain" description="GGDEF" evidence="4">
    <location>
        <begin position="252"/>
        <end position="385"/>
    </location>
</feature>
<dbReference type="Proteomes" id="UP000220246">
    <property type="component" value="Unassembled WGS sequence"/>
</dbReference>
<keyword evidence="3" id="KW-1133">Transmembrane helix</keyword>
<dbReference type="InterPro" id="IPR000160">
    <property type="entry name" value="GGDEF_dom"/>
</dbReference>
<evidence type="ECO:0000256" key="1">
    <source>
        <dbReference type="ARBA" id="ARBA00012528"/>
    </source>
</evidence>
<keyword evidence="3" id="KW-0812">Transmembrane</keyword>
<feature type="transmembrane region" description="Helical" evidence="3">
    <location>
        <begin position="98"/>
        <end position="114"/>
    </location>
</feature>
<organism evidence="5 6">
    <name type="scientific">Comamonas terrigena</name>
    <dbReference type="NCBI Taxonomy" id="32013"/>
    <lineage>
        <taxon>Bacteria</taxon>
        <taxon>Pseudomonadati</taxon>
        <taxon>Pseudomonadota</taxon>
        <taxon>Betaproteobacteria</taxon>
        <taxon>Burkholderiales</taxon>
        <taxon>Comamonadaceae</taxon>
        <taxon>Comamonas</taxon>
    </lineage>
</organism>
<dbReference type="FunFam" id="3.30.70.270:FF:000001">
    <property type="entry name" value="Diguanylate cyclase domain protein"/>
    <property type="match status" value="1"/>
</dbReference>
<evidence type="ECO:0000259" key="4">
    <source>
        <dbReference type="PROSITE" id="PS50887"/>
    </source>
</evidence>
<dbReference type="CDD" id="cd01949">
    <property type="entry name" value="GGDEF"/>
    <property type="match status" value="1"/>
</dbReference>
<feature type="region of interest" description="Disordered" evidence="2">
    <location>
        <begin position="391"/>
        <end position="414"/>
    </location>
</feature>
<dbReference type="GO" id="GO:1902201">
    <property type="term" value="P:negative regulation of bacterial-type flagellum-dependent cell motility"/>
    <property type="evidence" value="ECO:0007669"/>
    <property type="project" value="TreeGrafter"/>
</dbReference>
<feature type="transmembrane region" description="Helical" evidence="3">
    <location>
        <begin position="40"/>
        <end position="61"/>
    </location>
</feature>
<comment type="caution">
    <text evidence="5">The sequence shown here is derived from an EMBL/GenBank/DDBJ whole genome shotgun (WGS) entry which is preliminary data.</text>
</comment>
<dbReference type="PANTHER" id="PTHR45138">
    <property type="entry name" value="REGULATORY COMPONENTS OF SENSORY TRANSDUCTION SYSTEM"/>
    <property type="match status" value="1"/>
</dbReference>
<dbReference type="SMART" id="SM00267">
    <property type="entry name" value="GGDEF"/>
    <property type="match status" value="1"/>
</dbReference>
<dbReference type="Pfam" id="PF00990">
    <property type="entry name" value="GGDEF"/>
    <property type="match status" value="1"/>
</dbReference>
<dbReference type="SUPFAM" id="SSF55073">
    <property type="entry name" value="Nucleotide cyclase"/>
    <property type="match status" value="1"/>
</dbReference>
<evidence type="ECO:0000313" key="5">
    <source>
        <dbReference type="EMBL" id="PEH87486.1"/>
    </source>
</evidence>
<dbReference type="OrthoDB" id="9813903at2"/>
<dbReference type="STRING" id="1219032.GCA_001515545_03875"/>
<dbReference type="GO" id="GO:0005886">
    <property type="term" value="C:plasma membrane"/>
    <property type="evidence" value="ECO:0007669"/>
    <property type="project" value="TreeGrafter"/>
</dbReference>
<reference evidence="6" key="1">
    <citation type="submission" date="2017-09" db="EMBL/GenBank/DDBJ databases">
        <title>FDA dAtabase for Regulatory Grade micrObial Sequences (FDA-ARGOS): Supporting development and validation of Infectious Disease Dx tests.</title>
        <authorList>
            <person name="Minogue T."/>
            <person name="Wolcott M."/>
            <person name="Wasieloski L."/>
            <person name="Aguilar W."/>
            <person name="Moore D."/>
            <person name="Tallon L."/>
            <person name="Sadzewicz L."/>
            <person name="Ott S."/>
            <person name="Zhao X."/>
            <person name="Nagaraj S."/>
            <person name="Vavikolanu K."/>
            <person name="Aluvathingal J."/>
            <person name="Nadendla S."/>
            <person name="Sichtig H."/>
        </authorList>
    </citation>
    <scope>NUCLEOTIDE SEQUENCE [LARGE SCALE GENOMIC DNA]</scope>
    <source>
        <strain evidence="6">FDAARGOS_394</strain>
    </source>
</reference>
<dbReference type="EMBL" id="PDEA01000001">
    <property type="protein sequence ID" value="PEH87486.1"/>
    <property type="molecule type" value="Genomic_DNA"/>
</dbReference>
<feature type="transmembrane region" description="Helical" evidence="3">
    <location>
        <begin position="144"/>
        <end position="162"/>
    </location>
</feature>
<dbReference type="Gene3D" id="3.30.70.270">
    <property type="match status" value="1"/>
</dbReference>
<accession>A0A2A7UQK5</accession>
<dbReference type="GO" id="GO:0043709">
    <property type="term" value="P:cell adhesion involved in single-species biofilm formation"/>
    <property type="evidence" value="ECO:0007669"/>
    <property type="project" value="TreeGrafter"/>
</dbReference>
<dbReference type="EC" id="2.7.7.65" evidence="1"/>
<feature type="transmembrane region" description="Helical" evidence="3">
    <location>
        <begin position="67"/>
        <end position="86"/>
    </location>
</feature>
<feature type="transmembrane region" description="Helical" evidence="3">
    <location>
        <begin position="174"/>
        <end position="197"/>
    </location>
</feature>
<gene>
    <name evidence="5" type="ORF">CRM82_01600</name>
</gene>
<dbReference type="AlphaFoldDB" id="A0A2A7UQK5"/>
<dbReference type="RefSeq" id="WP_083520631.1">
    <property type="nucleotide sequence ID" value="NZ_DALZQJ010000009.1"/>
</dbReference>
<keyword evidence="6" id="KW-1185">Reference proteome</keyword>
<proteinExistence type="predicted"/>
<evidence type="ECO:0000313" key="6">
    <source>
        <dbReference type="Proteomes" id="UP000220246"/>
    </source>
</evidence>
<dbReference type="InterPro" id="IPR029787">
    <property type="entry name" value="Nucleotide_cyclase"/>
</dbReference>
<dbReference type="GO" id="GO:0052621">
    <property type="term" value="F:diguanylate cyclase activity"/>
    <property type="evidence" value="ECO:0007669"/>
    <property type="project" value="UniProtKB-EC"/>
</dbReference>
<evidence type="ECO:0000256" key="2">
    <source>
        <dbReference type="SAM" id="MobiDB-lite"/>
    </source>
</evidence>
<sequence>MTPPDSPANTTDSRLLWGPEAAGDTDYAARWRRRTWQLHGSVVLSHLYALLLFVGHAWAGYAPWQALGWYALWIGAGMGFITWAYASGWSQTRRDPGMFLAHQLIAISGTLGLWMAAPQVAFQAMVMLLAFSADGFLARRRTSFWMTWGCTLVAVAAIVYVLGPQMRMTTDTPAGQLLAVAVMVGGVFRCSLLVTYFRGMQYRLRGAHDQLAGALARIESLARSDELTGVANRRGVMERLQQAQQAVERQGTPLCVALLDIDHFKQINDRYGHDGGDTVLRAFGQLLAAQVRAIDCVGRYGGEEFLLVLPGTTPSQAQVLLERVRQHIAELPWAQLVHADLQVHCTVGLSAYRLGEPTEAVISRADAAMYAGKAAGRNRIVLEDAPALAPAGLPPAGVPEGTAAQRDPASAKVE</sequence>
<dbReference type="PROSITE" id="PS50887">
    <property type="entry name" value="GGDEF"/>
    <property type="match status" value="1"/>
</dbReference>
<dbReference type="PANTHER" id="PTHR45138:SF24">
    <property type="entry name" value="DIGUANYLATE CYCLASE DGCC-RELATED"/>
    <property type="match status" value="1"/>
</dbReference>
<evidence type="ECO:0000256" key="3">
    <source>
        <dbReference type="SAM" id="Phobius"/>
    </source>
</evidence>